<dbReference type="Proteomes" id="UP000607653">
    <property type="component" value="Unassembled WGS sequence"/>
</dbReference>
<name>A0A822ZCZ9_NELNU</name>
<feature type="binding site" evidence="14">
    <location>
        <position position="84"/>
    </location>
    <ligand>
        <name>Ca(2+)</name>
        <dbReference type="ChEBI" id="CHEBI:29108"/>
        <label>1</label>
    </ligand>
</feature>
<feature type="binding site" evidence="13">
    <location>
        <position position="172"/>
    </location>
    <ligand>
        <name>substrate</name>
    </ligand>
</feature>
<dbReference type="InterPro" id="IPR019794">
    <property type="entry name" value="Peroxidases_AS"/>
</dbReference>
<dbReference type="InterPro" id="IPR002016">
    <property type="entry name" value="Haem_peroxidase"/>
</dbReference>
<feature type="binding site" evidence="14">
    <location>
        <position position="266"/>
    </location>
    <ligand>
        <name>Ca(2+)</name>
        <dbReference type="ChEBI" id="CHEBI:29108"/>
        <label>2</label>
    </ligand>
</feature>
<evidence type="ECO:0000256" key="17">
    <source>
        <dbReference type="RuleBase" id="RU362060"/>
    </source>
</evidence>
<feature type="signal peptide" evidence="17">
    <location>
        <begin position="1"/>
        <end position="32"/>
    </location>
</feature>
<comment type="similarity">
    <text evidence="17">Belongs to the peroxidase family. Classical plant (class III) peroxidase subfamily.</text>
</comment>
<evidence type="ECO:0000256" key="6">
    <source>
        <dbReference type="ARBA" id="ARBA00022723"/>
    </source>
</evidence>
<evidence type="ECO:0000313" key="20">
    <source>
        <dbReference type="Proteomes" id="UP000607653"/>
    </source>
</evidence>
<evidence type="ECO:0000256" key="8">
    <source>
        <dbReference type="ARBA" id="ARBA00023002"/>
    </source>
</evidence>
<evidence type="ECO:0000256" key="5">
    <source>
        <dbReference type="ARBA" id="ARBA00022617"/>
    </source>
</evidence>
<feature type="binding site" evidence="14">
    <location>
        <position position="86"/>
    </location>
    <ligand>
        <name>Ca(2+)</name>
        <dbReference type="ChEBI" id="CHEBI:29108"/>
        <label>1</label>
    </ligand>
</feature>
<dbReference type="GO" id="GO:0140825">
    <property type="term" value="F:lactoperoxidase activity"/>
    <property type="evidence" value="ECO:0007669"/>
    <property type="project" value="UniProtKB-EC"/>
</dbReference>
<dbReference type="EMBL" id="DUZY01000006">
    <property type="protein sequence ID" value="DAD43012.1"/>
    <property type="molecule type" value="Genomic_DNA"/>
</dbReference>
<dbReference type="InterPro" id="IPR033905">
    <property type="entry name" value="Secretory_peroxidase"/>
</dbReference>
<feature type="binding site" evidence="14">
    <location>
        <position position="98"/>
    </location>
    <ligand>
        <name>Ca(2+)</name>
        <dbReference type="ChEBI" id="CHEBI:29108"/>
        <label>1</label>
    </ligand>
</feature>
<dbReference type="EC" id="1.11.1.7" evidence="3 17"/>
<evidence type="ECO:0000256" key="2">
    <source>
        <dbReference type="ARBA" id="ARBA00006873"/>
    </source>
</evidence>
<comment type="caution">
    <text evidence="19">The sequence shown here is derived from an EMBL/GenBank/DDBJ whole genome shotgun (WGS) entry which is preliminary data.</text>
</comment>
<proteinExistence type="inferred from homology"/>
<dbReference type="GO" id="GO:0042744">
    <property type="term" value="P:hydrogen peroxide catabolic process"/>
    <property type="evidence" value="ECO:0007669"/>
    <property type="project" value="UniProtKB-KW"/>
</dbReference>
<feature type="domain" description="Plant heme peroxidase family profile" evidence="18">
    <location>
        <begin position="35"/>
        <end position="338"/>
    </location>
</feature>
<evidence type="ECO:0000256" key="1">
    <source>
        <dbReference type="ARBA" id="ARBA00000189"/>
    </source>
</evidence>
<comment type="cofactor">
    <cofactor evidence="14 17">
        <name>heme b</name>
        <dbReference type="ChEBI" id="CHEBI:60344"/>
    </cofactor>
    <text evidence="14 17">Binds 1 heme b (iron(II)-protoporphyrin IX) group per subunit.</text>
</comment>
<dbReference type="AlphaFoldDB" id="A0A822ZCZ9"/>
<evidence type="ECO:0000256" key="12">
    <source>
        <dbReference type="PIRSR" id="PIRSR600823-1"/>
    </source>
</evidence>
<dbReference type="PROSITE" id="PS50873">
    <property type="entry name" value="PEROXIDASE_4"/>
    <property type="match status" value="1"/>
</dbReference>
<dbReference type="PRINTS" id="PR00458">
    <property type="entry name" value="PEROXIDASE"/>
</dbReference>
<organism evidence="19 20">
    <name type="scientific">Nelumbo nucifera</name>
    <name type="common">Sacred lotus</name>
    <dbReference type="NCBI Taxonomy" id="4432"/>
    <lineage>
        <taxon>Eukaryota</taxon>
        <taxon>Viridiplantae</taxon>
        <taxon>Streptophyta</taxon>
        <taxon>Embryophyta</taxon>
        <taxon>Tracheophyta</taxon>
        <taxon>Spermatophyta</taxon>
        <taxon>Magnoliopsida</taxon>
        <taxon>Proteales</taxon>
        <taxon>Nelumbonaceae</taxon>
        <taxon>Nelumbo</taxon>
    </lineage>
</organism>
<keyword evidence="4 17" id="KW-0575">Peroxidase</keyword>
<keyword evidence="7 14" id="KW-0106">Calcium</keyword>
<keyword evidence="10 16" id="KW-1015">Disulfide bond</keyword>
<protein>
    <recommendedName>
        <fullName evidence="3 17">Peroxidase</fullName>
        <ecNumber evidence="3 17">1.11.1.7</ecNumber>
    </recommendedName>
</protein>
<feature type="site" description="Transition state stabilizer" evidence="15">
    <location>
        <position position="72"/>
    </location>
</feature>
<feature type="binding site" description="axial binding residue" evidence="14">
    <location>
        <position position="202"/>
    </location>
    <ligand>
        <name>heme b</name>
        <dbReference type="ChEBI" id="CHEBI:60344"/>
    </ligand>
    <ligandPart>
        <name>Fe</name>
        <dbReference type="ChEBI" id="CHEBI:18248"/>
    </ligandPart>
</feature>
<dbReference type="Pfam" id="PF00141">
    <property type="entry name" value="peroxidase"/>
    <property type="match status" value="1"/>
</dbReference>
<comment type="cofactor">
    <cofactor evidence="14 17">
        <name>Ca(2+)</name>
        <dbReference type="ChEBI" id="CHEBI:29108"/>
    </cofactor>
    <text evidence="14 17">Binds 2 calcium ions per subunit.</text>
</comment>
<dbReference type="Gene3D" id="1.10.420.10">
    <property type="entry name" value="Peroxidase, domain 2"/>
    <property type="match status" value="1"/>
</dbReference>
<dbReference type="PANTHER" id="PTHR31517">
    <property type="match status" value="1"/>
</dbReference>
<dbReference type="CDD" id="cd00693">
    <property type="entry name" value="secretory_peroxidase"/>
    <property type="match status" value="1"/>
</dbReference>
<dbReference type="InterPro" id="IPR019793">
    <property type="entry name" value="Peroxidases_heam-ligand_BS"/>
</dbReference>
<dbReference type="PRINTS" id="PR00461">
    <property type="entry name" value="PLPEROXIDASE"/>
</dbReference>
<keyword evidence="20" id="KW-1185">Reference proteome</keyword>
<dbReference type="FunFam" id="1.10.420.10:FF:000006">
    <property type="entry name" value="Peroxidase"/>
    <property type="match status" value="1"/>
</dbReference>
<evidence type="ECO:0000256" key="10">
    <source>
        <dbReference type="ARBA" id="ARBA00023157"/>
    </source>
</evidence>
<evidence type="ECO:0000259" key="18">
    <source>
        <dbReference type="PROSITE" id="PS50873"/>
    </source>
</evidence>
<evidence type="ECO:0000313" key="19">
    <source>
        <dbReference type="EMBL" id="DAD43012.1"/>
    </source>
</evidence>
<feature type="active site" description="Proton acceptor" evidence="12">
    <location>
        <position position="76"/>
    </location>
</feature>
<feature type="binding site" evidence="14">
    <location>
        <position position="258"/>
    </location>
    <ligand>
        <name>Ca(2+)</name>
        <dbReference type="ChEBI" id="CHEBI:29108"/>
        <label>2</label>
    </ligand>
</feature>
<evidence type="ECO:0000256" key="16">
    <source>
        <dbReference type="PIRSR" id="PIRSR600823-5"/>
    </source>
</evidence>
<dbReference type="PROSITE" id="PS00435">
    <property type="entry name" value="PEROXIDASE_1"/>
    <property type="match status" value="1"/>
</dbReference>
<reference evidence="19 20" key="1">
    <citation type="journal article" date="2020" name="Mol. Biol. Evol.">
        <title>Distinct Expression and Methylation Patterns for Genes with Different Fates following a Single Whole-Genome Duplication in Flowering Plants.</title>
        <authorList>
            <person name="Shi T."/>
            <person name="Rahmani R.S."/>
            <person name="Gugger P.F."/>
            <person name="Wang M."/>
            <person name="Li H."/>
            <person name="Zhang Y."/>
            <person name="Li Z."/>
            <person name="Wang Q."/>
            <person name="Van de Peer Y."/>
            <person name="Marchal K."/>
            <person name="Chen J."/>
        </authorList>
    </citation>
    <scope>NUCLEOTIDE SEQUENCE [LARGE SCALE GENOMIC DNA]</scope>
    <source>
        <tissue evidence="19">Leaf</tissue>
    </source>
</reference>
<evidence type="ECO:0000256" key="15">
    <source>
        <dbReference type="PIRSR" id="PIRSR600823-4"/>
    </source>
</evidence>
<accession>A0A822ZCZ9</accession>
<feature type="chain" id="PRO_5033098582" description="Peroxidase" evidence="17">
    <location>
        <begin position="33"/>
        <end position="338"/>
    </location>
</feature>
<dbReference type="Gene3D" id="1.10.520.10">
    <property type="match status" value="1"/>
</dbReference>
<keyword evidence="6 14" id="KW-0479">Metal-binding</keyword>
<keyword evidence="17" id="KW-0376">Hydrogen peroxide</keyword>
<feature type="disulfide bond" evidence="16">
    <location>
        <begin position="209"/>
        <end position="241"/>
    </location>
</feature>
<feature type="disulfide bond" evidence="16">
    <location>
        <begin position="130"/>
        <end position="334"/>
    </location>
</feature>
<keyword evidence="17" id="KW-0964">Secreted</keyword>
<dbReference type="PANTHER" id="PTHR31517:SF51">
    <property type="entry name" value="PEROXIDASE 55"/>
    <property type="match status" value="1"/>
</dbReference>
<feature type="binding site" evidence="14">
    <location>
        <position position="82"/>
    </location>
    <ligand>
        <name>Ca(2+)</name>
        <dbReference type="ChEBI" id="CHEBI:29108"/>
        <label>1</label>
    </ligand>
</feature>
<keyword evidence="17" id="KW-0732">Signal</keyword>
<keyword evidence="11" id="KW-0325">Glycoprotein</keyword>
<dbReference type="InterPro" id="IPR010255">
    <property type="entry name" value="Haem_peroxidase_sf"/>
</dbReference>
<dbReference type="GO" id="GO:0006979">
    <property type="term" value="P:response to oxidative stress"/>
    <property type="evidence" value="ECO:0007669"/>
    <property type="project" value="UniProtKB-UniRule"/>
</dbReference>
<dbReference type="GO" id="GO:0046872">
    <property type="term" value="F:metal ion binding"/>
    <property type="evidence" value="ECO:0007669"/>
    <property type="project" value="UniProtKB-UniRule"/>
</dbReference>
<keyword evidence="5 17" id="KW-0349">Heme</keyword>
<evidence type="ECO:0000256" key="11">
    <source>
        <dbReference type="ARBA" id="ARBA00023180"/>
    </source>
</evidence>
<evidence type="ECO:0000256" key="7">
    <source>
        <dbReference type="ARBA" id="ARBA00022837"/>
    </source>
</evidence>
<dbReference type="PROSITE" id="PS00436">
    <property type="entry name" value="PEROXIDASE_2"/>
    <property type="match status" value="1"/>
</dbReference>
<comment type="catalytic activity">
    <reaction evidence="1 17">
        <text>2 a phenolic donor + H2O2 = 2 a phenolic radical donor + 2 H2O</text>
        <dbReference type="Rhea" id="RHEA:56136"/>
        <dbReference type="ChEBI" id="CHEBI:15377"/>
        <dbReference type="ChEBI" id="CHEBI:16240"/>
        <dbReference type="ChEBI" id="CHEBI:139520"/>
        <dbReference type="ChEBI" id="CHEBI:139521"/>
        <dbReference type="EC" id="1.11.1.7"/>
    </reaction>
</comment>
<dbReference type="FunFam" id="1.10.520.10:FF:000001">
    <property type="entry name" value="Peroxidase"/>
    <property type="match status" value="1"/>
</dbReference>
<feature type="disulfide bond" evidence="16">
    <location>
        <begin position="45"/>
        <end position="124"/>
    </location>
</feature>
<feature type="binding site" evidence="14">
    <location>
        <position position="261"/>
    </location>
    <ligand>
        <name>Ca(2+)</name>
        <dbReference type="ChEBI" id="CHEBI:29108"/>
        <label>2</label>
    </ligand>
</feature>
<feature type="binding site" evidence="14">
    <location>
        <position position="80"/>
    </location>
    <ligand>
        <name>Ca(2+)</name>
        <dbReference type="ChEBI" id="CHEBI:29108"/>
        <label>1</label>
    </ligand>
</feature>
<feature type="disulfide bond" evidence="16">
    <location>
        <begin position="78"/>
        <end position="83"/>
    </location>
</feature>
<evidence type="ECO:0000256" key="9">
    <source>
        <dbReference type="ARBA" id="ARBA00023004"/>
    </source>
</evidence>
<evidence type="ECO:0000256" key="3">
    <source>
        <dbReference type="ARBA" id="ARBA00012313"/>
    </source>
</evidence>
<dbReference type="GO" id="GO:0020037">
    <property type="term" value="F:heme binding"/>
    <property type="evidence" value="ECO:0007669"/>
    <property type="project" value="UniProtKB-UniRule"/>
</dbReference>
<dbReference type="SUPFAM" id="SSF48113">
    <property type="entry name" value="Heme-dependent peroxidases"/>
    <property type="match status" value="1"/>
</dbReference>
<gene>
    <name evidence="19" type="ORF">HUJ06_001243</name>
</gene>
<evidence type="ECO:0000256" key="14">
    <source>
        <dbReference type="PIRSR" id="PIRSR600823-3"/>
    </source>
</evidence>
<dbReference type="GO" id="GO:0005576">
    <property type="term" value="C:extracellular region"/>
    <property type="evidence" value="ECO:0007669"/>
    <property type="project" value="UniProtKB-SubCell"/>
</dbReference>
<sequence length="338" mass="36638">MNCYWVSWAEMPTLFTLMVMFLASFMAPTVSSSASLKVGFYKNTCPSAEAIVRNAVSKAVAANPAMAAALIRLHFHDCFVRGCDASILLDSASGFPAEKVSMGNKGVQGFEVIDEAKAKIEAQCPNTVSCSDILAFAARDGVFKAGGIHYAVPAGRRDGRVSLASEVTKNLPDASFNVKQLKNNFARKGLSLEEMVTLSGAHSIGDSHCSSFSNRLYHFNATHSQDPSLDPAYASYLKTQCPLHPTAKNNLDPVVPFDAVTPDRLDNNYYKNLKKHKGLLTSDQVLWIDPSTRKTVRGNMNHPAAWAAKFASAMVHMGSIDVLTGSQGEIRKKCIIVN</sequence>
<comment type="function">
    <text evidence="17">Removal of H(2)O(2), oxidation of toxic reductants, biosynthesis and degradation of lignin, suberization, auxin catabolism, response to environmental stresses such as wounding, pathogen attack and oxidative stress.</text>
</comment>
<comment type="subcellular location">
    <subcellularLocation>
        <location evidence="17">Secreted</location>
    </subcellularLocation>
</comment>
<evidence type="ECO:0000256" key="4">
    <source>
        <dbReference type="ARBA" id="ARBA00022559"/>
    </source>
</evidence>
<dbReference type="InterPro" id="IPR000823">
    <property type="entry name" value="Peroxidase_pln"/>
</dbReference>
<feature type="binding site" evidence="14">
    <location>
        <position position="77"/>
    </location>
    <ligand>
        <name>Ca(2+)</name>
        <dbReference type="ChEBI" id="CHEBI:29108"/>
        <label>1</label>
    </ligand>
</feature>
<comment type="similarity">
    <text evidence="2">Belongs to the peroxidase family. Ascorbate peroxidase subfamily.</text>
</comment>
<evidence type="ECO:0000256" key="13">
    <source>
        <dbReference type="PIRSR" id="PIRSR600823-2"/>
    </source>
</evidence>
<keyword evidence="8 17" id="KW-0560">Oxidoreductase</keyword>
<keyword evidence="9 14" id="KW-0408">Iron</keyword>